<dbReference type="PANTHER" id="PTHR11360:SF234">
    <property type="entry name" value="MFS-TYPE TRANSPORTER DBAD-RELATED"/>
    <property type="match status" value="1"/>
</dbReference>
<dbReference type="InterPro" id="IPR050327">
    <property type="entry name" value="Proton-linked_MCT"/>
</dbReference>
<feature type="transmembrane region" description="Helical" evidence="3">
    <location>
        <begin position="157"/>
        <end position="181"/>
    </location>
</feature>
<feature type="transmembrane region" description="Helical" evidence="3">
    <location>
        <begin position="265"/>
        <end position="283"/>
    </location>
</feature>
<dbReference type="AlphaFoldDB" id="A0A0D0CIW4"/>
<feature type="transmembrane region" description="Helical" evidence="3">
    <location>
        <begin position="193"/>
        <end position="214"/>
    </location>
</feature>
<evidence type="ECO:0000313" key="6">
    <source>
        <dbReference type="Proteomes" id="UP000053593"/>
    </source>
</evidence>
<organism evidence="5 6">
    <name type="scientific">Collybiopsis luxurians FD-317 M1</name>
    <dbReference type="NCBI Taxonomy" id="944289"/>
    <lineage>
        <taxon>Eukaryota</taxon>
        <taxon>Fungi</taxon>
        <taxon>Dikarya</taxon>
        <taxon>Basidiomycota</taxon>
        <taxon>Agaricomycotina</taxon>
        <taxon>Agaricomycetes</taxon>
        <taxon>Agaricomycetidae</taxon>
        <taxon>Agaricales</taxon>
        <taxon>Marasmiineae</taxon>
        <taxon>Omphalotaceae</taxon>
        <taxon>Collybiopsis</taxon>
        <taxon>Collybiopsis luxurians</taxon>
    </lineage>
</organism>
<feature type="transmembrane region" description="Helical" evidence="3">
    <location>
        <begin position="355"/>
        <end position="374"/>
    </location>
</feature>
<accession>A0A0D0CIW4</accession>
<dbReference type="PROSITE" id="PS50850">
    <property type="entry name" value="MFS"/>
    <property type="match status" value="1"/>
</dbReference>
<keyword evidence="3" id="KW-0812">Transmembrane</keyword>
<feature type="transmembrane region" description="Helical" evidence="3">
    <location>
        <begin position="226"/>
        <end position="245"/>
    </location>
</feature>
<name>A0A0D0CIW4_9AGAR</name>
<dbReference type="HOGENOM" id="CLU_001265_1_1_1"/>
<dbReference type="InterPro" id="IPR020846">
    <property type="entry name" value="MFS_dom"/>
</dbReference>
<dbReference type="EMBL" id="KN834767">
    <property type="protein sequence ID" value="KIK62639.1"/>
    <property type="molecule type" value="Genomic_DNA"/>
</dbReference>
<dbReference type="Proteomes" id="UP000053593">
    <property type="component" value="Unassembled WGS sequence"/>
</dbReference>
<feature type="transmembrane region" description="Helical" evidence="3">
    <location>
        <begin position="121"/>
        <end position="145"/>
    </location>
</feature>
<feature type="transmembrane region" description="Helical" evidence="3">
    <location>
        <begin position="295"/>
        <end position="314"/>
    </location>
</feature>
<comment type="subcellular location">
    <subcellularLocation>
        <location evidence="1">Membrane</location>
        <topology evidence="1">Multi-pass membrane protein</topology>
    </subcellularLocation>
</comment>
<comment type="similarity">
    <text evidence="2">Belongs to the major facilitator superfamily. Monocarboxylate porter (TC 2.A.1.13) family.</text>
</comment>
<evidence type="ECO:0000313" key="5">
    <source>
        <dbReference type="EMBL" id="KIK62639.1"/>
    </source>
</evidence>
<feature type="transmembrane region" description="Helical" evidence="3">
    <location>
        <begin position="97"/>
        <end position="115"/>
    </location>
</feature>
<evidence type="ECO:0000256" key="2">
    <source>
        <dbReference type="ARBA" id="ARBA00006727"/>
    </source>
</evidence>
<feature type="domain" description="Major facilitator superfamily (MFS) profile" evidence="4">
    <location>
        <begin position="218"/>
        <end position="420"/>
    </location>
</feature>
<keyword evidence="3" id="KW-0472">Membrane</keyword>
<evidence type="ECO:0000256" key="3">
    <source>
        <dbReference type="SAM" id="Phobius"/>
    </source>
</evidence>
<evidence type="ECO:0000259" key="4">
    <source>
        <dbReference type="PROSITE" id="PS50850"/>
    </source>
</evidence>
<proteinExistence type="inferred from homology"/>
<dbReference type="SUPFAM" id="SSF103473">
    <property type="entry name" value="MFS general substrate transporter"/>
    <property type="match status" value="1"/>
</dbReference>
<keyword evidence="3" id="KW-1133">Transmembrane helix</keyword>
<reference evidence="5 6" key="1">
    <citation type="submission" date="2014-04" db="EMBL/GenBank/DDBJ databases">
        <title>Evolutionary Origins and Diversification of the Mycorrhizal Mutualists.</title>
        <authorList>
            <consortium name="DOE Joint Genome Institute"/>
            <consortium name="Mycorrhizal Genomics Consortium"/>
            <person name="Kohler A."/>
            <person name="Kuo A."/>
            <person name="Nagy L.G."/>
            <person name="Floudas D."/>
            <person name="Copeland A."/>
            <person name="Barry K.W."/>
            <person name="Cichocki N."/>
            <person name="Veneault-Fourrey C."/>
            <person name="LaButti K."/>
            <person name="Lindquist E.A."/>
            <person name="Lipzen A."/>
            <person name="Lundell T."/>
            <person name="Morin E."/>
            <person name="Murat C."/>
            <person name="Riley R."/>
            <person name="Ohm R."/>
            <person name="Sun H."/>
            <person name="Tunlid A."/>
            <person name="Henrissat B."/>
            <person name="Grigoriev I.V."/>
            <person name="Hibbett D.S."/>
            <person name="Martin F."/>
        </authorList>
    </citation>
    <scope>NUCLEOTIDE SEQUENCE [LARGE SCALE GENOMIC DNA]</scope>
    <source>
        <strain evidence="5 6">FD-317 M1</strain>
    </source>
</reference>
<dbReference type="PANTHER" id="PTHR11360">
    <property type="entry name" value="MONOCARBOXYLATE TRANSPORTER"/>
    <property type="match status" value="1"/>
</dbReference>
<dbReference type="Pfam" id="PF07690">
    <property type="entry name" value="MFS_1"/>
    <property type="match status" value="1"/>
</dbReference>
<feature type="transmembrane region" description="Helical" evidence="3">
    <location>
        <begin position="320"/>
        <end position="346"/>
    </location>
</feature>
<dbReference type="Gene3D" id="1.20.1250.20">
    <property type="entry name" value="MFS general substrate transporter like domains"/>
    <property type="match status" value="2"/>
</dbReference>
<dbReference type="InterPro" id="IPR036259">
    <property type="entry name" value="MFS_trans_sf"/>
</dbReference>
<dbReference type="OrthoDB" id="6499973at2759"/>
<evidence type="ECO:0000256" key="1">
    <source>
        <dbReference type="ARBA" id="ARBA00004141"/>
    </source>
</evidence>
<dbReference type="GO" id="GO:0022857">
    <property type="term" value="F:transmembrane transporter activity"/>
    <property type="evidence" value="ECO:0007669"/>
    <property type="project" value="InterPro"/>
</dbReference>
<dbReference type="InterPro" id="IPR011701">
    <property type="entry name" value="MFS"/>
</dbReference>
<protein>
    <recommendedName>
        <fullName evidence="4">Major facilitator superfamily (MFS) profile domain-containing protein</fullName>
    </recommendedName>
</protein>
<dbReference type="GO" id="GO:0016020">
    <property type="term" value="C:membrane"/>
    <property type="evidence" value="ECO:0007669"/>
    <property type="project" value="UniProtKB-SubCell"/>
</dbReference>
<keyword evidence="6" id="KW-1185">Reference proteome</keyword>
<feature type="transmembrane region" description="Helical" evidence="3">
    <location>
        <begin position="27"/>
        <end position="48"/>
    </location>
</feature>
<sequence length="420" mass="44749">MSERISEKEDQVEISAALVYPAGKTKAWLTVLGCFLIQFSTVASLNSFGVFEDFYASRFLSSSSASRISWIIGLELLLELGLGTVGGKLCDLGYSRVALATGSIIYLVSFFLLSLAKEDRFYQVILAQGLGMGIGIGLLYVPALVTAARHFPTRQALAMGIVMSSGSLGGGIFSIMLNHLIPKYGFPSGVRGTAYFSLGLLTIGNFLVTVLPPTPKSEVATGKTNLLYTPYMLTVLSGCVGQLGGLFPLNYIQLFADSHHTTKGFAFYSIAAMTFSTAFGRFIPAYFADKYGIAGTYLLCGYIFAGSAFLMFAASSPGGLFVFCILYGFFYGSISSLYPSVVTVFVPSEADKGKLVGVAIAPIGIVSLVSSPLGGKLIGDSGDYQWWKGIVWTGALLTAAGIIQVVARQIHIKKVRSIVS</sequence>
<gene>
    <name evidence="5" type="ORF">GYMLUDRAFT_242784</name>
</gene>
<feature type="transmembrane region" description="Helical" evidence="3">
    <location>
        <begin position="386"/>
        <end position="407"/>
    </location>
</feature>
<feature type="transmembrane region" description="Helical" evidence="3">
    <location>
        <begin position="68"/>
        <end position="85"/>
    </location>
</feature>